<dbReference type="InParanoid" id="A0A4W3J0F4"/>
<reference evidence="3" key="5">
    <citation type="submission" date="2025-09" db="UniProtKB">
        <authorList>
            <consortium name="Ensembl"/>
        </authorList>
    </citation>
    <scope>IDENTIFICATION</scope>
</reference>
<reference evidence="3" key="4">
    <citation type="submission" date="2025-08" db="UniProtKB">
        <authorList>
            <consortium name="Ensembl"/>
        </authorList>
    </citation>
    <scope>IDENTIFICATION</scope>
</reference>
<keyword evidence="4" id="KW-1185">Reference proteome</keyword>
<dbReference type="SUPFAM" id="SSF52799">
    <property type="entry name" value="(Phosphotyrosine protein) phosphatases II"/>
    <property type="match status" value="1"/>
</dbReference>
<dbReference type="GO" id="GO:0010507">
    <property type="term" value="P:negative regulation of autophagy"/>
    <property type="evidence" value="ECO:0007669"/>
    <property type="project" value="TreeGrafter"/>
</dbReference>
<dbReference type="Gene3D" id="2.30.29.30">
    <property type="entry name" value="Pleckstrin-homology domain (PH domain)/Phosphotyrosine-binding domain (PTB)"/>
    <property type="match status" value="1"/>
</dbReference>
<dbReference type="OMA" id="EVKTKTH"/>
<evidence type="ECO:0000313" key="4">
    <source>
        <dbReference type="Proteomes" id="UP000314986"/>
    </source>
</evidence>
<evidence type="ECO:0000259" key="2">
    <source>
        <dbReference type="PROSITE" id="PS51339"/>
    </source>
</evidence>
<organism evidence="3 4">
    <name type="scientific">Callorhinchus milii</name>
    <name type="common">Ghost shark</name>
    <dbReference type="NCBI Taxonomy" id="7868"/>
    <lineage>
        <taxon>Eukaryota</taxon>
        <taxon>Metazoa</taxon>
        <taxon>Chordata</taxon>
        <taxon>Craniata</taxon>
        <taxon>Vertebrata</taxon>
        <taxon>Chondrichthyes</taxon>
        <taxon>Holocephali</taxon>
        <taxon>Chimaeriformes</taxon>
        <taxon>Callorhinchidae</taxon>
        <taxon>Callorhinchus</taxon>
    </lineage>
</organism>
<dbReference type="Pfam" id="PF06602">
    <property type="entry name" value="Myotub-related"/>
    <property type="match status" value="1"/>
</dbReference>
<dbReference type="PROSITE" id="PS51339">
    <property type="entry name" value="PPASE_MYOTUBULARIN"/>
    <property type="match status" value="1"/>
</dbReference>
<dbReference type="GO" id="GO:0019903">
    <property type="term" value="F:protein phosphatase binding"/>
    <property type="evidence" value="ECO:0007669"/>
    <property type="project" value="TreeGrafter"/>
</dbReference>
<evidence type="ECO:0000313" key="3">
    <source>
        <dbReference type="Ensembl" id="ENSCMIP00000036434.1"/>
    </source>
</evidence>
<dbReference type="PANTHER" id="PTHR10807:SF52">
    <property type="entry name" value="MYOTUBULARIN PHOSPHATASE DOMAIN-CONTAINING PROTEIN"/>
    <property type="match status" value="1"/>
</dbReference>
<dbReference type="OrthoDB" id="271628at2759"/>
<protein>
    <submittedName>
        <fullName evidence="3">Zgc:154055</fullName>
    </submittedName>
</protein>
<evidence type="ECO:0000256" key="1">
    <source>
        <dbReference type="ARBA" id="ARBA00007471"/>
    </source>
</evidence>
<dbReference type="RefSeq" id="XP_007902501.1">
    <property type="nucleotide sequence ID" value="XM_007904310.2"/>
</dbReference>
<comment type="similarity">
    <text evidence="1">Belongs to the protein-tyrosine phosphatase family. Non-receptor class myotubularin subfamily.</text>
</comment>
<dbReference type="InterPro" id="IPR010569">
    <property type="entry name" value="Myotubularin-like_Pase_dom"/>
</dbReference>
<sequence length="592" mass="67425">MSCSDCKDIPLSTFPKQWTLFGSRCCSCWLETWLCPGGMEFAELIKTSRVDNVVLSRPFVPCVTGTLCVTSHHLLLSSRAAENMELWLLISNIDAIEKSVENLYGDHSLKVDGDRSSVSSGTITIKCKDLCVMYLEIPGMEECLNIASSIEALSSLQSITQMYPYFYRPKNLNRQEGWNLFTTEEEFTRLSANTTNWRLSYVNKAFAVCPTYPDAVLVLRSVDDEMLKAVARFRQGGRFPVLSYYHRKNGMVIMRSSQPMPGANGKRCKEDEQFLAAVLQPDRKGFIIETRSIQATHQARVKGGGFETKANYPNWKRLHRPIDRGRGLQESLVKLVDACHDQSNSIDRWLNKMEASKWLSHVKTILTTACLAAQCVEREGASVLIHGSEGRDATLQLTSLAQIILDPACRTVFGFQALVEREWLKAGHAFQQRCASSAYSHARLKHEAPVFLIFLDCCWQLCRQFPCSFEFNERFLIALFEHAYASSFGSFLCNNEKERFTEKVQDNSISLWAWVNQPSQLNKFLNPLYEKNTFALWPSVAPQSLQLWQGLFLRWNRSAQHLEEAWDQTTHIMEQAKRKPTLTNQESPGQAE</sequence>
<dbReference type="SUPFAM" id="SSF50729">
    <property type="entry name" value="PH domain-like"/>
    <property type="match status" value="1"/>
</dbReference>
<name>A0A4W3J0F4_CALMI</name>
<proteinExistence type="inferred from homology"/>
<reference evidence="4" key="3">
    <citation type="journal article" date="2014" name="Nature">
        <title>Elephant shark genome provides unique insights into gnathostome evolution.</title>
        <authorList>
            <consortium name="International Elephant Shark Genome Sequencing Consortium"/>
            <person name="Venkatesh B."/>
            <person name="Lee A.P."/>
            <person name="Ravi V."/>
            <person name="Maurya A.K."/>
            <person name="Lian M.M."/>
            <person name="Swann J.B."/>
            <person name="Ohta Y."/>
            <person name="Flajnik M.F."/>
            <person name="Sutoh Y."/>
            <person name="Kasahara M."/>
            <person name="Hoon S."/>
            <person name="Gangu V."/>
            <person name="Roy S.W."/>
            <person name="Irimia M."/>
            <person name="Korzh V."/>
            <person name="Kondrychyn I."/>
            <person name="Lim Z.W."/>
            <person name="Tay B.H."/>
            <person name="Tohari S."/>
            <person name="Kong K.W."/>
            <person name="Ho S."/>
            <person name="Lorente-Galdos B."/>
            <person name="Quilez J."/>
            <person name="Marques-Bonet T."/>
            <person name="Raney B.J."/>
            <person name="Ingham P.W."/>
            <person name="Tay A."/>
            <person name="Hillier L.W."/>
            <person name="Minx P."/>
            <person name="Boehm T."/>
            <person name="Wilson R.K."/>
            <person name="Brenner S."/>
            <person name="Warren W.C."/>
        </authorList>
    </citation>
    <scope>NUCLEOTIDE SEQUENCE [LARGE SCALE GENOMIC DNA]</scope>
</reference>
<dbReference type="InterPro" id="IPR030564">
    <property type="entry name" value="Myotubularin"/>
</dbReference>
<dbReference type="GO" id="GO:0005737">
    <property type="term" value="C:cytoplasm"/>
    <property type="evidence" value="ECO:0007669"/>
    <property type="project" value="TreeGrafter"/>
</dbReference>
<dbReference type="GO" id="GO:0046856">
    <property type="term" value="P:phosphatidylinositol dephosphorylation"/>
    <property type="evidence" value="ECO:0007669"/>
    <property type="project" value="TreeGrafter"/>
</dbReference>
<feature type="domain" description="Myotubularin phosphatase" evidence="2">
    <location>
        <begin position="177"/>
        <end position="552"/>
    </location>
</feature>
<dbReference type="Ensembl" id="ENSCMIT00000036974.1">
    <property type="protein sequence ID" value="ENSCMIP00000036434.1"/>
    <property type="gene ID" value="ENSCMIG00000015394.1"/>
</dbReference>
<dbReference type="STRING" id="7868.ENSCMIP00000036434"/>
<accession>A0A4W3J0F4</accession>
<dbReference type="CDD" id="cd13211">
    <property type="entry name" value="PH-GRAM_MTMR9"/>
    <property type="match status" value="1"/>
</dbReference>
<gene>
    <name evidence="3" type="primary">LOC103185674</name>
</gene>
<dbReference type="AlphaFoldDB" id="A0A4W3J0F4"/>
<dbReference type="GeneID" id="103185674"/>
<reference evidence="4" key="2">
    <citation type="journal article" date="2007" name="PLoS Biol.">
        <title>Survey sequencing and comparative analysis of the elephant shark (Callorhinchus milii) genome.</title>
        <authorList>
            <person name="Venkatesh B."/>
            <person name="Kirkness E.F."/>
            <person name="Loh Y.H."/>
            <person name="Halpern A.L."/>
            <person name="Lee A.P."/>
            <person name="Johnson J."/>
            <person name="Dandona N."/>
            <person name="Viswanathan L.D."/>
            <person name="Tay A."/>
            <person name="Venter J.C."/>
            <person name="Strausberg R.L."/>
            <person name="Brenner S."/>
        </authorList>
    </citation>
    <scope>NUCLEOTIDE SEQUENCE [LARGE SCALE GENOMIC DNA]</scope>
</reference>
<dbReference type="CDD" id="cd14536">
    <property type="entry name" value="PTP-MTMR9"/>
    <property type="match status" value="1"/>
</dbReference>
<dbReference type="GeneTree" id="ENSGT00940000163547"/>
<dbReference type="InterPro" id="IPR011993">
    <property type="entry name" value="PH-like_dom_sf"/>
</dbReference>
<reference evidence="4" key="1">
    <citation type="journal article" date="2006" name="Science">
        <title>Ancient noncoding elements conserved in the human genome.</title>
        <authorList>
            <person name="Venkatesh B."/>
            <person name="Kirkness E.F."/>
            <person name="Loh Y.H."/>
            <person name="Halpern A.L."/>
            <person name="Lee A.P."/>
            <person name="Johnson J."/>
            <person name="Dandona N."/>
            <person name="Viswanathan L.D."/>
            <person name="Tay A."/>
            <person name="Venter J.C."/>
            <person name="Strausberg R.L."/>
            <person name="Brenner S."/>
        </authorList>
    </citation>
    <scope>NUCLEOTIDE SEQUENCE [LARGE SCALE GENOMIC DNA]</scope>
</reference>
<dbReference type="InterPro" id="IPR029021">
    <property type="entry name" value="Prot-tyrosine_phosphatase-like"/>
</dbReference>
<dbReference type="Proteomes" id="UP000314986">
    <property type="component" value="Unassembled WGS sequence"/>
</dbReference>
<dbReference type="PANTHER" id="PTHR10807">
    <property type="entry name" value="MYOTUBULARIN-RELATED"/>
    <property type="match status" value="1"/>
</dbReference>
<dbReference type="KEGG" id="cmk:103185674"/>